<dbReference type="InterPro" id="IPR001304">
    <property type="entry name" value="C-type_lectin-like"/>
</dbReference>
<dbReference type="Pfam" id="PF00059">
    <property type="entry name" value="Lectin_C"/>
    <property type="match status" value="1"/>
</dbReference>
<dbReference type="PANTHER" id="PTHR45710">
    <property type="entry name" value="C-TYPE LECTIN DOMAIN-CONTAINING PROTEIN 180"/>
    <property type="match status" value="1"/>
</dbReference>
<keyword evidence="4" id="KW-1133">Transmembrane helix</keyword>
<feature type="transmembrane region" description="Helical" evidence="4">
    <location>
        <begin position="58"/>
        <end position="79"/>
    </location>
</feature>
<dbReference type="EMBL" id="JANPWB010000011">
    <property type="protein sequence ID" value="KAJ1122208.1"/>
    <property type="molecule type" value="Genomic_DNA"/>
</dbReference>
<dbReference type="Proteomes" id="UP001066276">
    <property type="component" value="Chromosome 7"/>
</dbReference>
<feature type="region of interest" description="Disordered" evidence="3">
    <location>
        <begin position="1"/>
        <end position="44"/>
    </location>
</feature>
<dbReference type="GO" id="GO:0030246">
    <property type="term" value="F:carbohydrate binding"/>
    <property type="evidence" value="ECO:0007669"/>
    <property type="project" value="UniProtKB-KW"/>
</dbReference>
<dbReference type="CDD" id="cd03593">
    <property type="entry name" value="CLECT_NK_receptors_like"/>
    <property type="match status" value="1"/>
</dbReference>
<accession>A0AAV7P6J1</accession>
<dbReference type="PROSITE" id="PS50041">
    <property type="entry name" value="C_TYPE_LECTIN_2"/>
    <property type="match status" value="1"/>
</dbReference>
<evidence type="ECO:0000256" key="2">
    <source>
        <dbReference type="ARBA" id="ARBA00022734"/>
    </source>
</evidence>
<name>A0AAV7P6J1_PLEWA</name>
<dbReference type="SMART" id="SM00034">
    <property type="entry name" value="CLECT"/>
    <property type="match status" value="1"/>
</dbReference>
<dbReference type="PANTHER" id="PTHR45710:SF8">
    <property type="entry name" value="RERATING FAMILY MEMBER 4"/>
    <property type="match status" value="1"/>
</dbReference>
<evidence type="ECO:0000313" key="7">
    <source>
        <dbReference type="Proteomes" id="UP001066276"/>
    </source>
</evidence>
<gene>
    <name evidence="6" type="ORF">NDU88_000711</name>
</gene>
<keyword evidence="2" id="KW-0430">Lectin</keyword>
<dbReference type="InterPro" id="IPR050828">
    <property type="entry name" value="C-type_lectin/matrix_domain"/>
</dbReference>
<evidence type="ECO:0000256" key="4">
    <source>
        <dbReference type="SAM" id="Phobius"/>
    </source>
</evidence>
<reference evidence="6" key="1">
    <citation type="journal article" date="2022" name="bioRxiv">
        <title>Sequencing and chromosome-scale assembly of the giantPleurodeles waltlgenome.</title>
        <authorList>
            <person name="Brown T."/>
            <person name="Elewa A."/>
            <person name="Iarovenko S."/>
            <person name="Subramanian E."/>
            <person name="Araus A.J."/>
            <person name="Petzold A."/>
            <person name="Susuki M."/>
            <person name="Suzuki K.-i.T."/>
            <person name="Hayashi T."/>
            <person name="Toyoda A."/>
            <person name="Oliveira C."/>
            <person name="Osipova E."/>
            <person name="Leigh N.D."/>
            <person name="Simon A."/>
            <person name="Yun M.H."/>
        </authorList>
    </citation>
    <scope>NUCLEOTIDE SEQUENCE</scope>
    <source>
        <strain evidence="6">20211129_DDA</strain>
        <tissue evidence="6">Liver</tissue>
    </source>
</reference>
<proteinExistence type="predicted"/>
<comment type="caution">
    <text evidence="6">The sequence shown here is derived from an EMBL/GenBank/DDBJ whole genome shotgun (WGS) entry which is preliminary data.</text>
</comment>
<dbReference type="InterPro" id="IPR033992">
    <property type="entry name" value="NKR-like_CTLD"/>
</dbReference>
<evidence type="ECO:0000256" key="3">
    <source>
        <dbReference type="SAM" id="MobiDB-lite"/>
    </source>
</evidence>
<feature type="domain" description="C-type lectin" evidence="5">
    <location>
        <begin position="118"/>
        <end position="221"/>
    </location>
</feature>
<keyword evidence="4" id="KW-0812">Transmembrane</keyword>
<dbReference type="Gene3D" id="3.10.100.10">
    <property type="entry name" value="Mannose-Binding Protein A, subunit A"/>
    <property type="match status" value="1"/>
</dbReference>
<dbReference type="GO" id="GO:0005886">
    <property type="term" value="C:plasma membrane"/>
    <property type="evidence" value="ECO:0007669"/>
    <property type="project" value="UniProtKB-SubCell"/>
</dbReference>
<keyword evidence="7" id="KW-1185">Reference proteome</keyword>
<dbReference type="InterPro" id="IPR016187">
    <property type="entry name" value="CTDL_fold"/>
</dbReference>
<comment type="subcellular location">
    <subcellularLocation>
        <location evidence="1">Cell membrane</location>
        <topology evidence="1">Single-pass type II membrane protein</topology>
    </subcellularLocation>
</comment>
<dbReference type="AlphaFoldDB" id="A0AAV7P6J1"/>
<feature type="compositionally biased region" description="Basic and acidic residues" evidence="3">
    <location>
        <begin position="14"/>
        <end position="23"/>
    </location>
</feature>
<evidence type="ECO:0000256" key="1">
    <source>
        <dbReference type="ARBA" id="ARBA00004401"/>
    </source>
</evidence>
<dbReference type="InterPro" id="IPR016186">
    <property type="entry name" value="C-type_lectin-like/link_sf"/>
</dbReference>
<evidence type="ECO:0000259" key="5">
    <source>
        <dbReference type="PROSITE" id="PS50041"/>
    </source>
</evidence>
<dbReference type="SUPFAM" id="SSF56436">
    <property type="entry name" value="C-type lectin-like"/>
    <property type="match status" value="1"/>
</dbReference>
<organism evidence="6 7">
    <name type="scientific">Pleurodeles waltl</name>
    <name type="common">Iberian ribbed newt</name>
    <dbReference type="NCBI Taxonomy" id="8319"/>
    <lineage>
        <taxon>Eukaryota</taxon>
        <taxon>Metazoa</taxon>
        <taxon>Chordata</taxon>
        <taxon>Craniata</taxon>
        <taxon>Vertebrata</taxon>
        <taxon>Euteleostomi</taxon>
        <taxon>Amphibia</taxon>
        <taxon>Batrachia</taxon>
        <taxon>Caudata</taxon>
        <taxon>Salamandroidea</taxon>
        <taxon>Salamandridae</taxon>
        <taxon>Pleurodelinae</taxon>
        <taxon>Pleurodeles</taxon>
    </lineage>
</organism>
<keyword evidence="4" id="KW-0472">Membrane</keyword>
<protein>
    <recommendedName>
        <fullName evidence="5">C-type lectin domain-containing protein</fullName>
    </recommendedName>
</protein>
<evidence type="ECO:0000313" key="6">
    <source>
        <dbReference type="EMBL" id="KAJ1122208.1"/>
    </source>
</evidence>
<sequence length="241" mass="27261">MGKGEKSTPAAESTRSHGDRGSDEGLLPALENGAKDESKPGTAHKWTGCCKPTTSEKFFVGLTTVLFIVCLALIGIIAVRVGENCTDVQNRKNDFQLHWNPRTDVLFLAPCPDSWIWIKGKCYNFLMEEENWETCNAICSSWNSTLAVIEDTAELDILMNRKGTYEYWIGLSENSKSVWTWVDGNIFSNWFPIKGDSDCAYLNEIGICSSRCYNKRRCLCSMKDDYETKIKRFFALGQHFS</sequence>